<reference evidence="2 3" key="1">
    <citation type="submission" date="2015-06" db="EMBL/GenBank/DDBJ databases">
        <title>Prevotella sp. 109, sp. nov., a novel member of the family Prevotellaceae isolated from human faeces.</title>
        <authorList>
            <person name="Shkoporov A.N."/>
            <person name="Chaplin A.V."/>
            <person name="Kafarskaia L.I."/>
            <person name="Efimov B.A."/>
        </authorList>
    </citation>
    <scope>NUCLEOTIDE SEQUENCE [LARGE SCALE GENOMIC DNA]</scope>
    <source>
        <strain evidence="2 3">109</strain>
    </source>
</reference>
<keyword evidence="1" id="KW-0812">Transmembrane</keyword>
<gene>
    <name evidence="2" type="ORF">ACU52_09895</name>
</gene>
<feature type="transmembrane region" description="Helical" evidence="1">
    <location>
        <begin position="12"/>
        <end position="37"/>
    </location>
</feature>
<feature type="transmembrane region" description="Helical" evidence="1">
    <location>
        <begin position="80"/>
        <end position="99"/>
    </location>
</feature>
<dbReference type="RefSeq" id="WP_021854745.1">
    <property type="nucleotide sequence ID" value="NZ_DAWCKJ010000118.1"/>
</dbReference>
<sequence>MTTREEYEQIKAYARIDGAIMGGMWILSFACFIGQFYEPVLNMASMVLGISAIVVSAIRLKNFRDNILDGVISYWKAYGYSLLTYFYASLLMAAAQYIYFQFIDHGFMLAQYTAMTSSPEFKSLMTLYGIKADEMKMTMDTIATLRPIDIALQFLTTNLFLGIVISWPIAALLKSKYKRKF</sequence>
<feature type="transmembrane region" description="Helical" evidence="1">
    <location>
        <begin position="43"/>
        <end position="60"/>
    </location>
</feature>
<keyword evidence="1" id="KW-0472">Membrane</keyword>
<dbReference type="OrthoDB" id="1079293at2"/>
<keyword evidence="3" id="KW-1185">Reference proteome</keyword>
<dbReference type="InterPro" id="IPR025250">
    <property type="entry name" value="DUF4199"/>
</dbReference>
<dbReference type="EMBL" id="LFQU01000018">
    <property type="protein sequence ID" value="KOO68143.1"/>
    <property type="molecule type" value="Genomic_DNA"/>
</dbReference>
<name>A0A8E1QWW6_9BACT</name>
<evidence type="ECO:0000313" key="3">
    <source>
        <dbReference type="Proteomes" id="UP000036951"/>
    </source>
</evidence>
<dbReference type="Pfam" id="PF13858">
    <property type="entry name" value="DUF4199"/>
    <property type="match status" value="1"/>
</dbReference>
<evidence type="ECO:0000313" key="2">
    <source>
        <dbReference type="EMBL" id="KOO68143.1"/>
    </source>
</evidence>
<evidence type="ECO:0008006" key="4">
    <source>
        <dbReference type="Google" id="ProtNLM"/>
    </source>
</evidence>
<dbReference type="Proteomes" id="UP000036951">
    <property type="component" value="Unassembled WGS sequence"/>
</dbReference>
<keyword evidence="1" id="KW-1133">Transmembrane helix</keyword>
<protein>
    <recommendedName>
        <fullName evidence="4">DUF4199 domain-containing protein</fullName>
    </recommendedName>
</protein>
<feature type="transmembrane region" description="Helical" evidence="1">
    <location>
        <begin position="150"/>
        <end position="173"/>
    </location>
</feature>
<comment type="caution">
    <text evidence="2">The sequence shown here is derived from an EMBL/GenBank/DDBJ whole genome shotgun (WGS) entry which is preliminary data.</text>
</comment>
<evidence type="ECO:0000256" key="1">
    <source>
        <dbReference type="SAM" id="Phobius"/>
    </source>
</evidence>
<accession>A0A8E1QWW6</accession>
<proteinExistence type="predicted"/>
<dbReference type="AlphaFoldDB" id="A0A8E1QWW6"/>
<dbReference type="PROSITE" id="PS51257">
    <property type="entry name" value="PROKAR_LIPOPROTEIN"/>
    <property type="match status" value="1"/>
</dbReference>
<organism evidence="2 3">
    <name type="scientific">Xylanibacter rarus</name>
    <dbReference type="NCBI Taxonomy" id="1676614"/>
    <lineage>
        <taxon>Bacteria</taxon>
        <taxon>Pseudomonadati</taxon>
        <taxon>Bacteroidota</taxon>
        <taxon>Bacteroidia</taxon>
        <taxon>Bacteroidales</taxon>
        <taxon>Prevotellaceae</taxon>
        <taxon>Xylanibacter</taxon>
    </lineage>
</organism>